<dbReference type="InterPro" id="IPR003961">
    <property type="entry name" value="FN3_dom"/>
</dbReference>
<dbReference type="FunFam" id="2.60.40.10:FF:000127">
    <property type="entry name" value="titin isoform X1"/>
    <property type="match status" value="1"/>
</dbReference>
<evidence type="ECO:0000313" key="6">
    <source>
        <dbReference type="Proteomes" id="UP000504611"/>
    </source>
</evidence>
<name>A0A6I9NCD5_9TELE</name>
<dbReference type="Gene3D" id="2.60.40.10">
    <property type="entry name" value="Immunoglobulins"/>
    <property type="match status" value="4"/>
</dbReference>
<organism evidence="6 7">
    <name type="scientific">Notothenia coriiceps</name>
    <name type="common">black rockcod</name>
    <dbReference type="NCBI Taxonomy" id="8208"/>
    <lineage>
        <taxon>Eukaryota</taxon>
        <taxon>Metazoa</taxon>
        <taxon>Chordata</taxon>
        <taxon>Craniata</taxon>
        <taxon>Vertebrata</taxon>
        <taxon>Euteleostomi</taxon>
        <taxon>Actinopterygii</taxon>
        <taxon>Neopterygii</taxon>
        <taxon>Teleostei</taxon>
        <taxon>Neoteleostei</taxon>
        <taxon>Acanthomorphata</taxon>
        <taxon>Eupercaria</taxon>
        <taxon>Perciformes</taxon>
        <taxon>Notothenioidei</taxon>
        <taxon>Nototheniidae</taxon>
        <taxon>Notothenia</taxon>
    </lineage>
</organism>
<feature type="chain" id="PRO_5027065156" evidence="3">
    <location>
        <begin position="25"/>
        <end position="461"/>
    </location>
</feature>
<dbReference type="PANTHER" id="PTHR14340:SF9">
    <property type="entry name" value="FIBRONECTIN TYPE-III DOMAIN-CONTAINING PROTEIN"/>
    <property type="match status" value="1"/>
</dbReference>
<feature type="region of interest" description="Disordered" evidence="2">
    <location>
        <begin position="208"/>
        <end position="229"/>
    </location>
</feature>
<dbReference type="SUPFAM" id="SSF49265">
    <property type="entry name" value="Fibronectin type III"/>
    <property type="match status" value="2"/>
</dbReference>
<evidence type="ECO:0000313" key="7">
    <source>
        <dbReference type="RefSeq" id="XP_010772041.1"/>
    </source>
</evidence>
<feature type="non-terminal residue" evidence="7">
    <location>
        <position position="1"/>
    </location>
</feature>
<dbReference type="InterPro" id="IPR013783">
    <property type="entry name" value="Ig-like_fold"/>
</dbReference>
<accession>A0A6I9NCD5</accession>
<feature type="domain" description="Fibronectin type-III" evidence="5">
    <location>
        <begin position="132"/>
        <end position="227"/>
    </location>
</feature>
<dbReference type="PRINTS" id="PR00014">
    <property type="entry name" value="FNTYPEIII"/>
</dbReference>
<keyword evidence="3" id="KW-0732">Signal</keyword>
<evidence type="ECO:0000259" key="5">
    <source>
        <dbReference type="PROSITE" id="PS50853"/>
    </source>
</evidence>
<proteinExistence type="predicted"/>
<keyword evidence="1" id="KW-0393">Immunoglobulin domain</keyword>
<evidence type="ECO:0000256" key="3">
    <source>
        <dbReference type="SAM" id="SignalP"/>
    </source>
</evidence>
<dbReference type="FunFam" id="2.60.40.10:FF:000012">
    <property type="entry name" value="titin isoform X1"/>
    <property type="match status" value="1"/>
</dbReference>
<dbReference type="SMART" id="SM00060">
    <property type="entry name" value="FN3"/>
    <property type="match status" value="3"/>
</dbReference>
<keyword evidence="6" id="KW-1185">Reference proteome</keyword>
<dbReference type="OrthoDB" id="5969272at2759"/>
<feature type="domain" description="Ig-like" evidence="4">
    <location>
        <begin position="231"/>
        <end position="352"/>
    </location>
</feature>
<sequence length="461" mass="50784">KEDIRVLLNNYSHVLLCTLLTTLSAPPGLPGPCKDISSSEVTKNSCRISWEAPEDDGCSPVLSYTLERREASKKTYMPVMSGEDVLTAVVKDLYVNCEYFFRVRAVNKVGAGANLELRNAVITEEVKQKPDPPIAVEARDPTCKSITVTWKAPDSDGGCPITGYIVEKMEKDGDRFDRVTPTLVPGLSHTVTGLTDGAEYQFRVRAENAAGVSEPSRSTPLTKAADPVEKPSVTLHARVQSGVCVKKGEEVRIDALISGSPYPRVTWLRNDEDVTKKPTKKTAPVKRRKSKTQACEEEEEFLNPLSQRLGLDQSVRGRAGLMIREAVRSDHGEFTVTVENQHGTASARCTVNVLDKPGPPVNITFEDVRNTSVVLNWEPPLDDGGSEVLNYILEKKDNRNEEVGWITVSSTLKTPTHAVTKLIEGKEYVFRVTAENRFGCGPPNTSKPLVAKNMFGTYEQH</sequence>
<dbReference type="SMART" id="SM00409">
    <property type="entry name" value="IG"/>
    <property type="match status" value="1"/>
</dbReference>
<dbReference type="KEGG" id="ncc:104947679"/>
<feature type="signal peptide" evidence="3">
    <location>
        <begin position="1"/>
        <end position="24"/>
    </location>
</feature>
<evidence type="ECO:0000259" key="4">
    <source>
        <dbReference type="PROSITE" id="PS50835"/>
    </source>
</evidence>
<dbReference type="PROSITE" id="PS50835">
    <property type="entry name" value="IG_LIKE"/>
    <property type="match status" value="1"/>
</dbReference>
<feature type="domain" description="Fibronectin type-III" evidence="5">
    <location>
        <begin position="359"/>
        <end position="454"/>
    </location>
</feature>
<dbReference type="InterPro" id="IPR036116">
    <property type="entry name" value="FN3_sf"/>
</dbReference>
<dbReference type="Pfam" id="PF00041">
    <property type="entry name" value="fn3"/>
    <property type="match status" value="3"/>
</dbReference>
<dbReference type="PANTHER" id="PTHR14340">
    <property type="entry name" value="MICROFIBRIL-ASSOCIATED GLYCOPROTEIN 3"/>
    <property type="match status" value="1"/>
</dbReference>
<dbReference type="Pfam" id="PF13927">
    <property type="entry name" value="Ig_3"/>
    <property type="match status" value="1"/>
</dbReference>
<dbReference type="InterPro" id="IPR007110">
    <property type="entry name" value="Ig-like_dom"/>
</dbReference>
<dbReference type="AlphaFoldDB" id="A0A6I9NCD5"/>
<dbReference type="InterPro" id="IPR036179">
    <property type="entry name" value="Ig-like_dom_sf"/>
</dbReference>
<dbReference type="Proteomes" id="UP000504611">
    <property type="component" value="Unplaced"/>
</dbReference>
<protein>
    <submittedName>
        <fullName evidence="7">Titin-like</fullName>
    </submittedName>
</protein>
<feature type="domain" description="Fibronectin type-III" evidence="5">
    <location>
        <begin position="32"/>
        <end position="126"/>
    </location>
</feature>
<dbReference type="GeneID" id="104947679"/>
<dbReference type="FunFam" id="2.60.40.10:FF:000003">
    <property type="entry name" value="Titin isoform E"/>
    <property type="match status" value="1"/>
</dbReference>
<dbReference type="SUPFAM" id="SSF48726">
    <property type="entry name" value="Immunoglobulin"/>
    <property type="match status" value="1"/>
</dbReference>
<dbReference type="RefSeq" id="XP_010772041.1">
    <property type="nucleotide sequence ID" value="XM_010773739.1"/>
</dbReference>
<evidence type="ECO:0000256" key="1">
    <source>
        <dbReference type="ARBA" id="ARBA00023319"/>
    </source>
</evidence>
<dbReference type="PROSITE" id="PS50853">
    <property type="entry name" value="FN3"/>
    <property type="match status" value="3"/>
</dbReference>
<dbReference type="CDD" id="cd00063">
    <property type="entry name" value="FN3"/>
    <property type="match status" value="3"/>
</dbReference>
<dbReference type="InterPro" id="IPR003599">
    <property type="entry name" value="Ig_sub"/>
</dbReference>
<reference evidence="7" key="1">
    <citation type="submission" date="2025-08" db="UniProtKB">
        <authorList>
            <consortium name="RefSeq"/>
        </authorList>
    </citation>
    <scope>IDENTIFICATION</scope>
    <source>
        <tissue evidence="7">Muscle</tissue>
    </source>
</reference>
<gene>
    <name evidence="7" type="primary">LOC104947679</name>
</gene>
<evidence type="ECO:0000256" key="2">
    <source>
        <dbReference type="SAM" id="MobiDB-lite"/>
    </source>
</evidence>